<protein>
    <submittedName>
        <fullName evidence="1">Uncharacterized protein</fullName>
    </submittedName>
</protein>
<dbReference type="Proteomes" id="UP000619457">
    <property type="component" value="Unassembled WGS sequence"/>
</dbReference>
<gene>
    <name evidence="1" type="ORF">GCM10007049_25970</name>
</gene>
<evidence type="ECO:0000313" key="2">
    <source>
        <dbReference type="Proteomes" id="UP000619457"/>
    </source>
</evidence>
<sequence length="108" mass="12350">MVALGHFLDDFTYFNHYYIGRKTAHLFRSIASGKLIHGIVQKDIYALGSFRVPTSIPENNVLVNYIFFQQKYASRKMILESNTLNKVLGDLVSSTESSNNPVLIFYKL</sequence>
<reference evidence="1" key="1">
    <citation type="journal article" date="2014" name="Int. J. Syst. Evol. Microbiol.">
        <title>Complete genome sequence of Corynebacterium casei LMG S-19264T (=DSM 44701T), isolated from a smear-ripened cheese.</title>
        <authorList>
            <consortium name="US DOE Joint Genome Institute (JGI-PGF)"/>
            <person name="Walter F."/>
            <person name="Albersmeier A."/>
            <person name="Kalinowski J."/>
            <person name="Ruckert C."/>
        </authorList>
    </citation>
    <scope>NUCLEOTIDE SEQUENCE</scope>
    <source>
        <strain evidence="1">KCTC 12368</strain>
    </source>
</reference>
<accession>A0A918Q2I2</accession>
<comment type="caution">
    <text evidence="1">The sequence shown here is derived from an EMBL/GenBank/DDBJ whole genome shotgun (WGS) entry which is preliminary data.</text>
</comment>
<dbReference type="AlphaFoldDB" id="A0A918Q2I2"/>
<reference evidence="1" key="2">
    <citation type="submission" date="2020-09" db="EMBL/GenBank/DDBJ databases">
        <authorList>
            <person name="Sun Q."/>
            <person name="Kim S."/>
        </authorList>
    </citation>
    <scope>NUCLEOTIDE SEQUENCE</scope>
    <source>
        <strain evidence="1">KCTC 12368</strain>
    </source>
</reference>
<proteinExistence type="predicted"/>
<dbReference type="EMBL" id="BMWX01000004">
    <property type="protein sequence ID" value="GGZ31580.1"/>
    <property type="molecule type" value="Genomic_DNA"/>
</dbReference>
<name>A0A918Q2I2_9BACT</name>
<evidence type="ECO:0000313" key="1">
    <source>
        <dbReference type="EMBL" id="GGZ31580.1"/>
    </source>
</evidence>
<organism evidence="1 2">
    <name type="scientific">Echinicola pacifica</name>
    <dbReference type="NCBI Taxonomy" id="346377"/>
    <lineage>
        <taxon>Bacteria</taxon>
        <taxon>Pseudomonadati</taxon>
        <taxon>Bacteroidota</taxon>
        <taxon>Cytophagia</taxon>
        <taxon>Cytophagales</taxon>
        <taxon>Cyclobacteriaceae</taxon>
        <taxon>Echinicola</taxon>
    </lineage>
</organism>
<keyword evidence="2" id="KW-1185">Reference proteome</keyword>